<dbReference type="AlphaFoldDB" id="A0AA43QKF3"/>
<name>A0AA43QKF3_9LECA</name>
<gene>
    <name evidence="1" type="ORF">OHK93_007416</name>
</gene>
<evidence type="ECO:0000313" key="1">
    <source>
        <dbReference type="EMBL" id="MDI1488142.1"/>
    </source>
</evidence>
<evidence type="ECO:0000313" key="2">
    <source>
        <dbReference type="Proteomes" id="UP001161017"/>
    </source>
</evidence>
<organism evidence="1 2">
    <name type="scientific">Ramalina farinacea</name>
    <dbReference type="NCBI Taxonomy" id="258253"/>
    <lineage>
        <taxon>Eukaryota</taxon>
        <taxon>Fungi</taxon>
        <taxon>Dikarya</taxon>
        <taxon>Ascomycota</taxon>
        <taxon>Pezizomycotina</taxon>
        <taxon>Lecanoromycetes</taxon>
        <taxon>OSLEUM clade</taxon>
        <taxon>Lecanoromycetidae</taxon>
        <taxon>Lecanorales</taxon>
        <taxon>Lecanorineae</taxon>
        <taxon>Ramalinaceae</taxon>
        <taxon>Ramalina</taxon>
    </lineage>
</organism>
<dbReference type="EMBL" id="JAPUFD010000007">
    <property type="protein sequence ID" value="MDI1488142.1"/>
    <property type="molecule type" value="Genomic_DNA"/>
</dbReference>
<dbReference type="Proteomes" id="UP001161017">
    <property type="component" value="Unassembled WGS sequence"/>
</dbReference>
<keyword evidence="2" id="KW-1185">Reference proteome</keyword>
<reference evidence="1" key="1">
    <citation type="journal article" date="2023" name="Genome Biol. Evol.">
        <title>First Whole Genome Sequence and Flow Cytometry Genome Size Data for the Lichen-Forming Fungus Ramalina farinacea (Ascomycota).</title>
        <authorList>
            <person name="Llewellyn T."/>
            <person name="Mian S."/>
            <person name="Hill R."/>
            <person name="Leitch I.J."/>
            <person name="Gaya E."/>
        </authorList>
    </citation>
    <scope>NUCLEOTIDE SEQUENCE</scope>
    <source>
        <strain evidence="1">LIQ254RAFAR</strain>
    </source>
</reference>
<protein>
    <submittedName>
        <fullName evidence="1">Uncharacterized protein</fullName>
    </submittedName>
</protein>
<sequence>MKGCLVRARDTDKPNWLPDVNHIAEIYRKSPASNPMRRFVVEAYGTKLQPSWYAGGNLTNEYLKKCPGFIVDVFVESGKKTISLENQIAVLTTSNADLKSSRDEYVQEYRQSDRRVDQLEDYLRDVKDIDPRDI</sequence>
<proteinExistence type="predicted"/>
<accession>A0AA43QKF3</accession>
<comment type="caution">
    <text evidence="1">The sequence shown here is derived from an EMBL/GenBank/DDBJ whole genome shotgun (WGS) entry which is preliminary data.</text>
</comment>